<feature type="compositionally biased region" description="Basic and acidic residues" evidence="1">
    <location>
        <begin position="1"/>
        <end position="10"/>
    </location>
</feature>
<evidence type="ECO:0000256" key="1">
    <source>
        <dbReference type="SAM" id="MobiDB-lite"/>
    </source>
</evidence>
<name>A0A6J5KT57_9CAUD</name>
<protein>
    <submittedName>
        <fullName evidence="2">Uncharacterized protein</fullName>
    </submittedName>
</protein>
<organism evidence="2">
    <name type="scientific">uncultured Caudovirales phage</name>
    <dbReference type="NCBI Taxonomy" id="2100421"/>
    <lineage>
        <taxon>Viruses</taxon>
        <taxon>Duplodnaviria</taxon>
        <taxon>Heunggongvirae</taxon>
        <taxon>Uroviricota</taxon>
        <taxon>Caudoviricetes</taxon>
        <taxon>Peduoviridae</taxon>
        <taxon>Maltschvirus</taxon>
        <taxon>Maltschvirus maltsch</taxon>
    </lineage>
</organism>
<accession>A0A6J5KT57</accession>
<proteinExistence type="predicted"/>
<reference evidence="2" key="1">
    <citation type="submission" date="2020-04" db="EMBL/GenBank/DDBJ databases">
        <authorList>
            <person name="Chiriac C."/>
            <person name="Salcher M."/>
            <person name="Ghai R."/>
            <person name="Kavagutti S V."/>
        </authorList>
    </citation>
    <scope>NUCLEOTIDE SEQUENCE</scope>
</reference>
<evidence type="ECO:0000313" key="2">
    <source>
        <dbReference type="EMBL" id="CAB4124213.1"/>
    </source>
</evidence>
<gene>
    <name evidence="2" type="ORF">UFOVP49_63</name>
</gene>
<feature type="region of interest" description="Disordered" evidence="1">
    <location>
        <begin position="1"/>
        <end position="21"/>
    </location>
</feature>
<sequence>MHLPAERNARQDPLQPNDHWRSRRIPGLRYTIRPDQSFPFASPTSFTVQSVYYFSASKSMAETVIELATYATLIFLPGSPVGAHGIEPSAVLDRVATLLSLRVDRVNRAPIRNSHQPGRSFVTATNPLTDLQLQSTLLHCSESFIVPEIQSAYEFH</sequence>
<dbReference type="EMBL" id="LR796178">
    <property type="protein sequence ID" value="CAB4124213.1"/>
    <property type="molecule type" value="Genomic_DNA"/>
</dbReference>